<dbReference type="EMBL" id="JADNYJ010000125">
    <property type="protein sequence ID" value="KAF8882184.1"/>
    <property type="molecule type" value="Genomic_DNA"/>
</dbReference>
<dbReference type="AlphaFoldDB" id="A0A9P5NE43"/>
<reference evidence="1" key="1">
    <citation type="submission" date="2020-11" db="EMBL/GenBank/DDBJ databases">
        <authorList>
            <consortium name="DOE Joint Genome Institute"/>
            <person name="Ahrendt S."/>
            <person name="Riley R."/>
            <person name="Andreopoulos W."/>
            <person name="LaButti K."/>
            <person name="Pangilinan J."/>
            <person name="Ruiz-duenas F.J."/>
            <person name="Barrasa J.M."/>
            <person name="Sanchez-Garcia M."/>
            <person name="Camarero S."/>
            <person name="Miyauchi S."/>
            <person name="Serrano A."/>
            <person name="Linde D."/>
            <person name="Babiker R."/>
            <person name="Drula E."/>
            <person name="Ayuso-Fernandez I."/>
            <person name="Pacheco R."/>
            <person name="Padilla G."/>
            <person name="Ferreira P."/>
            <person name="Barriuso J."/>
            <person name="Kellner H."/>
            <person name="Castanera R."/>
            <person name="Alfaro M."/>
            <person name="Ramirez L."/>
            <person name="Pisabarro A.G."/>
            <person name="Kuo A."/>
            <person name="Tritt A."/>
            <person name="Lipzen A."/>
            <person name="He G."/>
            <person name="Yan M."/>
            <person name="Ng V."/>
            <person name="Cullen D."/>
            <person name="Martin F."/>
            <person name="Rosso M.-N."/>
            <person name="Henrissat B."/>
            <person name="Hibbett D."/>
            <person name="Martinez A.T."/>
            <person name="Grigoriev I.V."/>
        </authorList>
    </citation>
    <scope>NUCLEOTIDE SEQUENCE</scope>
    <source>
        <strain evidence="1">AH 44721</strain>
    </source>
</reference>
<organism evidence="1 2">
    <name type="scientific">Gymnopilus junonius</name>
    <name type="common">Spectacular rustgill mushroom</name>
    <name type="synonym">Gymnopilus spectabilis subsp. junonius</name>
    <dbReference type="NCBI Taxonomy" id="109634"/>
    <lineage>
        <taxon>Eukaryota</taxon>
        <taxon>Fungi</taxon>
        <taxon>Dikarya</taxon>
        <taxon>Basidiomycota</taxon>
        <taxon>Agaricomycotina</taxon>
        <taxon>Agaricomycetes</taxon>
        <taxon>Agaricomycetidae</taxon>
        <taxon>Agaricales</taxon>
        <taxon>Agaricineae</taxon>
        <taxon>Hymenogastraceae</taxon>
        <taxon>Gymnopilus</taxon>
    </lineage>
</organism>
<evidence type="ECO:0000313" key="1">
    <source>
        <dbReference type="EMBL" id="KAF8882184.1"/>
    </source>
</evidence>
<dbReference type="Proteomes" id="UP000724874">
    <property type="component" value="Unassembled WGS sequence"/>
</dbReference>
<sequence>MAPQRKIRGFSHTWDLGTPPCPSPAQRQVFWKSQMQRDGCETDQNHAELFLYQIKLSASTELFLDTRKGLPDSHLLALPPSFHSPSNNATLPFIRPRPLVPCCPRLSRPCRHPGIMVEHHLCRKRKPGRPFSPTRYWRQQYLAVSGPLLPI</sequence>
<evidence type="ECO:0000313" key="2">
    <source>
        <dbReference type="Proteomes" id="UP000724874"/>
    </source>
</evidence>
<gene>
    <name evidence="1" type="ORF">CPB84DRAFT_1791118</name>
</gene>
<protein>
    <submittedName>
        <fullName evidence="1">Uncharacterized protein</fullName>
    </submittedName>
</protein>
<comment type="caution">
    <text evidence="1">The sequence shown here is derived from an EMBL/GenBank/DDBJ whole genome shotgun (WGS) entry which is preliminary data.</text>
</comment>
<keyword evidence="2" id="KW-1185">Reference proteome</keyword>
<name>A0A9P5NE43_GYMJU</name>
<accession>A0A9P5NE43</accession>
<proteinExistence type="predicted"/>